<dbReference type="RefSeq" id="WP_186914211.1">
    <property type="nucleotide sequence ID" value="NZ_JACOFV010000027.1"/>
</dbReference>
<feature type="domain" description="WYL" evidence="1">
    <location>
        <begin position="155"/>
        <end position="221"/>
    </location>
</feature>
<dbReference type="PROSITE" id="PS52050">
    <property type="entry name" value="WYL"/>
    <property type="match status" value="1"/>
</dbReference>
<organism evidence="2 3">
    <name type="scientific">Undibacterium jejuense</name>
    <dbReference type="NCBI Taxonomy" id="1344949"/>
    <lineage>
        <taxon>Bacteria</taxon>
        <taxon>Pseudomonadati</taxon>
        <taxon>Pseudomonadota</taxon>
        <taxon>Betaproteobacteria</taxon>
        <taxon>Burkholderiales</taxon>
        <taxon>Oxalobacteraceae</taxon>
        <taxon>Undibacterium</taxon>
    </lineage>
</organism>
<keyword evidence="3" id="KW-1185">Reference proteome</keyword>
<evidence type="ECO:0000313" key="3">
    <source>
        <dbReference type="Proteomes" id="UP000634011"/>
    </source>
</evidence>
<proteinExistence type="predicted"/>
<dbReference type="InterPro" id="IPR036390">
    <property type="entry name" value="WH_DNA-bd_sf"/>
</dbReference>
<dbReference type="EMBL" id="JACOFV010000027">
    <property type="protein sequence ID" value="MBC3864268.1"/>
    <property type="molecule type" value="Genomic_DNA"/>
</dbReference>
<comment type="caution">
    <text evidence="2">The sequence shown here is derived from an EMBL/GenBank/DDBJ whole genome shotgun (WGS) entry which is preliminary data.</text>
</comment>
<dbReference type="InterPro" id="IPR051534">
    <property type="entry name" value="CBASS_pafABC_assoc_protein"/>
</dbReference>
<reference evidence="2" key="1">
    <citation type="submission" date="2020-08" db="EMBL/GenBank/DDBJ databases">
        <title>Novel species isolated from subtropical streams in China.</title>
        <authorList>
            <person name="Lu H."/>
        </authorList>
    </citation>
    <scope>NUCLEOTIDE SEQUENCE</scope>
    <source>
        <strain evidence="2">KACC 12607</strain>
    </source>
</reference>
<sequence>MSETVLRQIECLKLLSKDRTRSANEIHKALEDRGFKTSKRTVERDLQMLSGSVGIIADEEQKPFGWKYSKDVALSLMPGLSEAEALSFLLLKQFASRLLPSSIEDDLEFYFKSAAKSLTENVSKSAVRTWPNKVRTVETSLALQQPNNDPVVQKELYNALFRSKQVEISYRPAGKPEARSYSPINVLGLIEHGAVIYVVANFEGYDNIRLLALHRIRKVKMLDTATVTPPGFNLDEYIASDGMGFGGDGNEIQLVLRFYDGAGYALRSISW</sequence>
<evidence type="ECO:0000259" key="1">
    <source>
        <dbReference type="Pfam" id="PF13280"/>
    </source>
</evidence>
<gene>
    <name evidence="2" type="ORF">H8K32_19370</name>
</gene>
<dbReference type="PANTHER" id="PTHR34580">
    <property type="match status" value="1"/>
</dbReference>
<dbReference type="Pfam" id="PF13280">
    <property type="entry name" value="WYL"/>
    <property type="match status" value="1"/>
</dbReference>
<protein>
    <submittedName>
        <fullName evidence="2">WYL domain-containing protein</fullName>
    </submittedName>
</protein>
<accession>A0A923KQW7</accession>
<evidence type="ECO:0000313" key="2">
    <source>
        <dbReference type="EMBL" id="MBC3864268.1"/>
    </source>
</evidence>
<name>A0A923KQW7_9BURK</name>
<dbReference type="SUPFAM" id="SSF46785">
    <property type="entry name" value="Winged helix' DNA-binding domain"/>
    <property type="match status" value="1"/>
</dbReference>
<dbReference type="InterPro" id="IPR026881">
    <property type="entry name" value="WYL_dom"/>
</dbReference>
<dbReference type="PANTHER" id="PTHR34580:SF1">
    <property type="entry name" value="PROTEIN PAFC"/>
    <property type="match status" value="1"/>
</dbReference>
<dbReference type="AlphaFoldDB" id="A0A923KQW7"/>
<dbReference type="Proteomes" id="UP000634011">
    <property type="component" value="Unassembled WGS sequence"/>
</dbReference>